<dbReference type="RefSeq" id="WP_137030304.1">
    <property type="nucleotide sequence ID" value="NZ_SZNK01000001.1"/>
</dbReference>
<reference evidence="1 2" key="1">
    <citation type="submission" date="2019-04" db="EMBL/GenBank/DDBJ databases">
        <title>Whole genome sequencing of Brevibacillus sp. TGS2-1.</title>
        <authorList>
            <person name="Choi A."/>
        </authorList>
    </citation>
    <scope>NUCLEOTIDE SEQUENCE [LARGE SCALE GENOMIC DNA]</scope>
    <source>
        <strain evidence="1 2">TGS2-1</strain>
    </source>
</reference>
<dbReference type="Pfam" id="PF15573">
    <property type="entry name" value="Imm47"/>
    <property type="match status" value="1"/>
</dbReference>
<sequence>MEQSTSISNNIWFGQLSSSSPAAIKENLLRATTEHEALFHLIELFKLGDFTQKRLLIQLMNHTNDEALLNLCIRVFCSISTHEDLRDPNHLLFLGEGNKAAVDTFASEAITTLSLEVIPYLMALLEEWDSIRDTSVIIRDSIDCFINFKEHLGDHATVEEIGEYYIDLMEDCDAGKYYYLQNLAFPGDLTKILMQRVFIAANHEQQLQMKLIPSLLSTWSGEKVPGDYHTVITADNYRDYVSYVKGLANRKWEKGQKYFYGHLL</sequence>
<proteinExistence type="predicted"/>
<evidence type="ECO:0000313" key="1">
    <source>
        <dbReference type="EMBL" id="TKI56895.1"/>
    </source>
</evidence>
<protein>
    <recommendedName>
        <fullName evidence="3">Group-specific protein</fullName>
    </recommendedName>
</protein>
<dbReference type="Proteomes" id="UP000307841">
    <property type="component" value="Unassembled WGS sequence"/>
</dbReference>
<evidence type="ECO:0008006" key="3">
    <source>
        <dbReference type="Google" id="ProtNLM"/>
    </source>
</evidence>
<organism evidence="1 2">
    <name type="scientific">Brevibacillus antibioticus</name>
    <dbReference type="NCBI Taxonomy" id="2570228"/>
    <lineage>
        <taxon>Bacteria</taxon>
        <taxon>Bacillati</taxon>
        <taxon>Bacillota</taxon>
        <taxon>Bacilli</taxon>
        <taxon>Bacillales</taxon>
        <taxon>Paenibacillaceae</taxon>
        <taxon>Brevibacillus</taxon>
    </lineage>
</organism>
<dbReference type="InterPro" id="IPR029076">
    <property type="entry name" value="Imm47"/>
</dbReference>
<keyword evidence="2" id="KW-1185">Reference proteome</keyword>
<accession>A0A4U2Y9J1</accession>
<comment type="caution">
    <text evidence="1">The sequence shown here is derived from an EMBL/GenBank/DDBJ whole genome shotgun (WGS) entry which is preliminary data.</text>
</comment>
<evidence type="ECO:0000313" key="2">
    <source>
        <dbReference type="Proteomes" id="UP000307841"/>
    </source>
</evidence>
<dbReference type="AlphaFoldDB" id="A0A4U2Y9J1"/>
<dbReference type="EMBL" id="SZNK01000001">
    <property type="protein sequence ID" value="TKI56895.1"/>
    <property type="molecule type" value="Genomic_DNA"/>
</dbReference>
<dbReference type="OrthoDB" id="2232046at2"/>
<name>A0A4U2Y9J1_9BACL</name>
<gene>
    <name evidence="1" type="ORF">E8L90_16225</name>
</gene>